<feature type="compositionally biased region" description="Polar residues" evidence="2">
    <location>
        <begin position="2320"/>
        <end position="2347"/>
    </location>
</feature>
<feature type="domain" description="VWFA" evidence="4">
    <location>
        <begin position="44"/>
        <end position="217"/>
    </location>
</feature>
<dbReference type="Pfam" id="PF00092">
    <property type="entry name" value="VWA"/>
    <property type="match status" value="1"/>
</dbReference>
<dbReference type="InterPro" id="IPR002035">
    <property type="entry name" value="VWF_A"/>
</dbReference>
<feature type="compositionally biased region" description="Low complexity" evidence="2">
    <location>
        <begin position="2348"/>
        <end position="2362"/>
    </location>
</feature>
<evidence type="ECO:0000256" key="3">
    <source>
        <dbReference type="SAM" id="SignalP"/>
    </source>
</evidence>
<gene>
    <name evidence="6" type="ORF">BaRGS_00009766</name>
</gene>
<keyword evidence="7" id="KW-1185">Reference proteome</keyword>
<evidence type="ECO:0000256" key="2">
    <source>
        <dbReference type="SAM" id="MobiDB-lite"/>
    </source>
</evidence>
<dbReference type="InterPro" id="IPR003961">
    <property type="entry name" value="FN3_dom"/>
</dbReference>
<dbReference type="InterPro" id="IPR013783">
    <property type="entry name" value="Ig-like_fold"/>
</dbReference>
<keyword evidence="3" id="KW-0732">Signal</keyword>
<evidence type="ECO:0000259" key="5">
    <source>
        <dbReference type="PROSITE" id="PS50853"/>
    </source>
</evidence>
<comment type="caution">
    <text evidence="6">The sequence shown here is derived from an EMBL/GenBank/DDBJ whole genome shotgun (WGS) entry which is preliminary data.</text>
</comment>
<evidence type="ECO:0000313" key="6">
    <source>
        <dbReference type="EMBL" id="KAK7498957.1"/>
    </source>
</evidence>
<feature type="chain" id="PRO_5044792261" evidence="3">
    <location>
        <begin position="35"/>
        <end position="3276"/>
    </location>
</feature>
<dbReference type="GO" id="GO:0005576">
    <property type="term" value="C:extracellular region"/>
    <property type="evidence" value="ECO:0007669"/>
    <property type="project" value="UniProtKB-SubCell"/>
</dbReference>
<feature type="region of interest" description="Disordered" evidence="2">
    <location>
        <begin position="2320"/>
        <end position="2362"/>
    </location>
</feature>
<accession>A0ABD0LIR8</accession>
<dbReference type="Proteomes" id="UP001519460">
    <property type="component" value="Unassembled WGS sequence"/>
</dbReference>
<dbReference type="Gene3D" id="3.40.50.410">
    <property type="entry name" value="von Willebrand factor, type A domain"/>
    <property type="match status" value="1"/>
</dbReference>
<comment type="subcellular location">
    <subcellularLocation>
        <location evidence="1">Secreted</location>
        <location evidence="1">Extracellular space</location>
    </subcellularLocation>
</comment>
<protein>
    <submittedName>
        <fullName evidence="6">Uncharacterized protein</fullName>
    </submittedName>
</protein>
<feature type="signal peptide" evidence="3">
    <location>
        <begin position="1"/>
        <end position="34"/>
    </location>
</feature>
<dbReference type="Gene3D" id="2.60.40.10">
    <property type="entry name" value="Immunoglobulins"/>
    <property type="match status" value="1"/>
</dbReference>
<dbReference type="PROSITE" id="PS50853">
    <property type="entry name" value="FN3"/>
    <property type="match status" value="2"/>
</dbReference>
<dbReference type="SUPFAM" id="SSF49265">
    <property type="entry name" value="Fibronectin type III"/>
    <property type="match status" value="2"/>
</dbReference>
<dbReference type="SMART" id="SM00327">
    <property type="entry name" value="VWA"/>
    <property type="match status" value="1"/>
</dbReference>
<organism evidence="6 7">
    <name type="scientific">Batillaria attramentaria</name>
    <dbReference type="NCBI Taxonomy" id="370345"/>
    <lineage>
        <taxon>Eukaryota</taxon>
        <taxon>Metazoa</taxon>
        <taxon>Spiralia</taxon>
        <taxon>Lophotrochozoa</taxon>
        <taxon>Mollusca</taxon>
        <taxon>Gastropoda</taxon>
        <taxon>Caenogastropoda</taxon>
        <taxon>Sorbeoconcha</taxon>
        <taxon>Cerithioidea</taxon>
        <taxon>Batillariidae</taxon>
        <taxon>Batillaria</taxon>
    </lineage>
</organism>
<evidence type="ECO:0000256" key="1">
    <source>
        <dbReference type="ARBA" id="ARBA00004239"/>
    </source>
</evidence>
<dbReference type="InterPro" id="IPR036465">
    <property type="entry name" value="vWFA_dom_sf"/>
</dbReference>
<feature type="non-terminal residue" evidence="6">
    <location>
        <position position="3276"/>
    </location>
</feature>
<dbReference type="SUPFAM" id="SSF53300">
    <property type="entry name" value="vWA-like"/>
    <property type="match status" value="1"/>
</dbReference>
<dbReference type="PRINTS" id="PR00453">
    <property type="entry name" value="VWFADOMAIN"/>
</dbReference>
<proteinExistence type="predicted"/>
<dbReference type="EMBL" id="JACVVK020000047">
    <property type="protein sequence ID" value="KAK7498957.1"/>
    <property type="molecule type" value="Genomic_DNA"/>
</dbReference>
<sequence>MQDVKTRVLAGRTVAIQAVVLVLLLHNTLPPARASGDCNNLLADIVFLLDASGSVGAGNFGTMKNFIVSFIRRVETHVDPNSIRLASVTYSSSAGVNFYLNQRQFAQDAISGINAIAYTDGGTNTDAALNTAGSVLSTRGARTGVTKLVVLLTDGKSNTPSSTQTAAASLRNSGVRIMAIGVGSGVNTDELHGVASSSSYVYTVSDFSALASIQAQLVSIACEVSTAPEILTCRMSLHDAHGNEVRSTTSGTLQHCRNQQHEFMNIQPTTAVYHLKADLHLSVGSLPYYVSSSRVGVVGAKLRMTRVSVTGTETTVKADNLNQPPFCQETVTSTDPATVLDCDHNTTFTLNLIEGDRLCADIEALGGGFYNLQDYSSNSQGQQIFPTITATRRLCFTYDISRPVHCSDPTISTCTGQQPLELSTRLTRSPHIRVSVPGWLDPIPAGGSSSSASQISEYKLEVHGVDVAATFLSVQENAQSRMTLTGSPPYSVDLTLPSSEPHLYAVILEVHDHAGNVGYARRLVFYDNSSKVVLDPHHELKVVSANPRSNYLWQTDRGDVCVNWEDRFYNDVFFHHDYLLPVKPDTASAISGRYDQISGILPVSGTPTVRGVDKFELAWSLDGGPQSSWSNVQNVTSQTACLTLPTQDGQTYDVTVRATDVIGNTNSDVIRLHVDHSGPEVQERGLRGRWERDGLYVHGSSDLSEMVVVVEASDPHSGLASIRWTVGTLPLGDDVGTRAVGVQRMDNVTSCATTKDCYCPVVGTCETYLYNITFNNLVTAKTHEGDHHRDYYVTVNVTNVAGLTFTQEVKVMIDVSRPTAGVAMEGLSDEAEIDFTSQQEVHVRWHGFGDPESGVLLYRVVLAERCLTDQEMDNAENATEVTAGSETSATFRFPSEGRYFTSVVAYNGALTPSKVACSDGIVYDTTPPRLLNVSIAHARTSRALGCAHAQDDVWLVNSNLTRTKLSNATSCFGLCSVAVSSVSTVDHLPTATPFVLGEQESDDLCRRLPMMTEDSWIALPSDRLVVTWASEDPESEMEEFHVGAGSSRTAADNPDLIPLTSTHVHHAFHAHHSGLGQGAIFFLFIRGLSKAGLQVQLVLGPILVDSTSPEVRRALQASVDGDALTASWRNETFVDLEQPASVELEISFRVGHDKSFVTSFLPMEAFTVDKCRRQDSSVLGCVHYPLADLVSHDARAARSFFFQLHVRNAAGHVTAVNTSSATLPSREVKAVVLDVLPTAAESDSGAASDVLQDVDVIVVPDIVCAAWSGSLPADAQVSLGVGTNVDLDDVTSFTTVNGSDGRACVNVSAVPVYTTLFSLVKVNNSDTTAVLASDGFIAVQPQDPDNVLSVFNGRGCRAQDVIGSVVVKTGTSDLAVDLTTSSPLHAGDVVYVRLKPFTPQVLIDNAVVLQTTTTGYQVIMTKSANLSLTLPAVPTADVLIEVQHCLKDSTFLATRDIVTATWEIAGPWSDLATYLQVEVLDRTCLQQSTGQQTQQDRERCLVAEKRVAPKERSVTFLDVETFPLNTYATSVAVCFDDECLPSESSLDVVAIPGPGSVTLSGATLLSQSARDVEVEFKADVELFLPNRTCFYQWSLARTDDGSKRLVPWRVQQAADCSDIEVNPFHVIELSHDVMRVTNLDNVLHSQQLGHKLHDLYDLDLDFARSDLLPTAIVTHSYGREITWFLMREARVPENAGACAADADCVTSEVSDDGTVTFPRDKADLQGRRVYYVCASLAALDLTNDVQNRSAAGYPEAQEVCGNGFVVDDDPPLPGTVVISNANSGYLAYRGRVLVTWSGFSDVEKDVTDLPFQTTLNYSVALGSFPGAEDLAKFTSVGQRTAWTFDSVQLASGIFAMATVRAEDHVGHVTEVTSKAVVVDNTPPSEGRVWAGNVMEDGYLSGHELHVRWEGVKDLESGIEVQEVAVSMRGGHDDVIPFRRVRGNWVTINGSMELVDGHSYVVLLKSTNRAGLTTLTSSEPFVADTSPPEGGRVWNVAADSNSVHWGGYHDPHTGLAYYRVGLGTSPGADDIHALQYVGLQTSYTWRRKFDQGKWYYATVEACNHARLCMTSSSDVMFDNSPPTSGVVIVGGDGHHNRFYGHNTTLPLEWPGFADPQSGVREFWWCVGRTSGGCDVTEEKNAYESRGVTAASLSLPVGTPLYVTVRAVNFAGLSTVGVSDSFFVDVTPPDVVVTPHFLSPRDGAPADRQRDRSVLRLTWEFDDPDSSVVSHTLSVRGERQARQAVQQLTMATDSHVTLQFDADELLMDGDLYVATVTACNSAGLCRTVNSDPLLVDSTPPNLGKFFSPMAWKIVLTVRSVSTTPDTNGTMSSNSTSAPDTNGTLSSSNSTAAQDLTTTTTQPTPVRETQISMSWGQFSDEESGVLYYYATVGRTYSGSELSRGAIQVDHDNSTDVQTFTFTTDELLAAGQLLVFSIQAENAVGLLSPVRRMTFEVFLDSSSGDEGSLVLQRHSCSHHYCTYECTCAPWGQVCDPVGNSTCTELPENDPSLGGVRMTAAVGLPSRNFDFLTSAKCLEGYWTVSDPSFLQNISRFQWSFSLANLSAGMGVFDTRKEPAWQDTGMEMSAAHCLPDPRLLTPGSSYVLHVRAWLSHDTYVTVVSAPVLADHSPPSQRRGGAVIESDGGCMRDVDFVTGQDSVTACWNGVFTDPQTGIDRYEVWVGTSPYGDDHLPRTPVGKDTTFDLDTAAMLDGTRYYVSVRAWNGAGLATTAVSDGVMKDSTPPTPGFVFAASRHASQHVINDVTTMSATWHGFQDLQSGVTSYSVALYDASDVTTPVVNFADVGFLTKFTFEGLSLEHGHRYQVAVKAQDAAGLFSTAAMSPSILVDVTPPEGAACNKYKFEGETTLTYTPTSSFRHELYNGSLDVTLPASDQLLKVELSSTSLQPGARAVVSVNELKMPLLFQHTRSGDASAHQVFIFPDSGSVQVNFEVEGKSGASITASLYTCSNTVVSSSGAVSIRQVSPFAVSVHVTARDPESAVMSLMVGVGSTPGGVQVRPLTPVGHGGHAAFEVAVQHGSPLYAVLAAQNHAGAWSRFISSPITMDTTAPVLSEVTITLTYSAAQPGNTTAVTAEARWTAEDVESGSVTCSCELGQKRIKKNIALLNVYRDSTVVLVMRQHRMIISVVLTSLWLHLVTAGKDKVFKYDVDVGEEESGERFQLHSQGQLAETVDLDSLPQVKRVACAENRLLLALTDSTVAHGWRVGQVVVGSPQKWGCNATRDKPLGVGIYVKIERIEFPVEGRSDVSPVDLVTVYHVPAG</sequence>
<dbReference type="InterPro" id="IPR036116">
    <property type="entry name" value="FN3_sf"/>
</dbReference>
<reference evidence="6 7" key="1">
    <citation type="journal article" date="2023" name="Sci. Data">
        <title>Genome assembly of the Korean intertidal mud-creeper Batillaria attramentaria.</title>
        <authorList>
            <person name="Patra A.K."/>
            <person name="Ho P.T."/>
            <person name="Jun S."/>
            <person name="Lee S.J."/>
            <person name="Kim Y."/>
            <person name="Won Y.J."/>
        </authorList>
    </citation>
    <scope>NUCLEOTIDE SEQUENCE [LARGE SCALE GENOMIC DNA]</scope>
    <source>
        <strain evidence="6">Wonlab-2016</strain>
    </source>
</reference>
<feature type="domain" description="Fibronectin type-III" evidence="5">
    <location>
        <begin position="1986"/>
        <end position="2082"/>
    </location>
</feature>
<dbReference type="PANTHER" id="PTHR16897">
    <property type="entry name" value="OS10G0105400 PROTEIN"/>
    <property type="match status" value="1"/>
</dbReference>
<feature type="domain" description="Fibronectin type-III" evidence="5">
    <location>
        <begin position="2640"/>
        <end position="2741"/>
    </location>
</feature>
<dbReference type="PROSITE" id="PS50234">
    <property type="entry name" value="VWFA"/>
    <property type="match status" value="1"/>
</dbReference>
<evidence type="ECO:0000259" key="4">
    <source>
        <dbReference type="PROSITE" id="PS50234"/>
    </source>
</evidence>
<dbReference type="CDD" id="cd01450">
    <property type="entry name" value="vWFA_subfamily_ECM"/>
    <property type="match status" value="1"/>
</dbReference>
<dbReference type="PANTHER" id="PTHR16897:SF2">
    <property type="entry name" value="OS03G0226600 PROTEIN"/>
    <property type="match status" value="1"/>
</dbReference>
<name>A0ABD0LIR8_9CAEN</name>
<dbReference type="CDD" id="cd00063">
    <property type="entry name" value="FN3"/>
    <property type="match status" value="1"/>
</dbReference>
<evidence type="ECO:0000313" key="7">
    <source>
        <dbReference type="Proteomes" id="UP001519460"/>
    </source>
</evidence>